<dbReference type="Gene3D" id="3.40.630.30">
    <property type="match status" value="1"/>
</dbReference>
<evidence type="ECO:0000313" key="7">
    <source>
        <dbReference type="Proteomes" id="UP000779900"/>
    </source>
</evidence>
<evidence type="ECO:0000313" key="6">
    <source>
        <dbReference type="EMBL" id="MBM3331558.1"/>
    </source>
</evidence>
<dbReference type="PROSITE" id="PS51186">
    <property type="entry name" value="GNAT"/>
    <property type="match status" value="1"/>
</dbReference>
<name>A0A938BU49_UNCW3</name>
<gene>
    <name evidence="6" type="primary">rimI</name>
    <name evidence="6" type="ORF">FJY68_06860</name>
</gene>
<evidence type="ECO:0000256" key="2">
    <source>
        <dbReference type="ARBA" id="ARBA00022490"/>
    </source>
</evidence>
<organism evidence="6 7">
    <name type="scientific">candidate division WOR-3 bacterium</name>
    <dbReference type="NCBI Taxonomy" id="2052148"/>
    <lineage>
        <taxon>Bacteria</taxon>
        <taxon>Bacteria division WOR-3</taxon>
    </lineage>
</organism>
<comment type="caution">
    <text evidence="6">The sequence shown here is derived from an EMBL/GenBank/DDBJ whole genome shotgun (WGS) entry which is preliminary data.</text>
</comment>
<dbReference type="SUPFAM" id="SSF55729">
    <property type="entry name" value="Acyl-CoA N-acyltransferases (Nat)"/>
    <property type="match status" value="1"/>
</dbReference>
<dbReference type="PANTHER" id="PTHR43420:SF12">
    <property type="entry name" value="N-ACETYLTRANSFERASE DOMAIN-CONTAINING PROTEIN"/>
    <property type="match status" value="1"/>
</dbReference>
<feature type="domain" description="N-acetyltransferase" evidence="5">
    <location>
        <begin position="58"/>
        <end position="200"/>
    </location>
</feature>
<dbReference type="InterPro" id="IPR050680">
    <property type="entry name" value="YpeA/RimI_acetyltransf"/>
</dbReference>
<dbReference type="GO" id="GO:0008080">
    <property type="term" value="F:N-acetyltransferase activity"/>
    <property type="evidence" value="ECO:0007669"/>
    <property type="project" value="InterPro"/>
</dbReference>
<dbReference type="EMBL" id="VGIR01000034">
    <property type="protein sequence ID" value="MBM3331558.1"/>
    <property type="molecule type" value="Genomic_DNA"/>
</dbReference>
<reference evidence="6" key="1">
    <citation type="submission" date="2019-03" db="EMBL/GenBank/DDBJ databases">
        <title>Lake Tanganyika Metagenome-Assembled Genomes (MAGs).</title>
        <authorList>
            <person name="Tran P."/>
        </authorList>
    </citation>
    <scope>NUCLEOTIDE SEQUENCE</scope>
    <source>
        <strain evidence="6">K_DeepCast_150m_m2_040</strain>
    </source>
</reference>
<dbReference type="PANTHER" id="PTHR43420">
    <property type="entry name" value="ACETYLTRANSFERASE"/>
    <property type="match status" value="1"/>
</dbReference>
<proteinExistence type="inferred from homology"/>
<dbReference type="Proteomes" id="UP000779900">
    <property type="component" value="Unassembled WGS sequence"/>
</dbReference>
<evidence type="ECO:0000256" key="1">
    <source>
        <dbReference type="ARBA" id="ARBA00005395"/>
    </source>
</evidence>
<keyword evidence="2" id="KW-0963">Cytoplasm</keyword>
<dbReference type="Pfam" id="PF00583">
    <property type="entry name" value="Acetyltransf_1"/>
    <property type="match status" value="1"/>
</dbReference>
<comment type="similarity">
    <text evidence="1">Belongs to the acetyltransferase family. RimI subfamily.</text>
</comment>
<keyword evidence="3" id="KW-0808">Transferase</keyword>
<accession>A0A938BU49</accession>
<keyword evidence="4" id="KW-0012">Acyltransferase</keyword>
<evidence type="ECO:0000256" key="4">
    <source>
        <dbReference type="ARBA" id="ARBA00023315"/>
    </source>
</evidence>
<dbReference type="InterPro" id="IPR006464">
    <property type="entry name" value="AcTrfase_RimI/Ard1"/>
</dbReference>
<sequence length="211" mass="23595">MGKRQRPRLLRGQIGPPQDVRLWTEPRIGSGENRRTGIGFARLRGFDTGKVLGIIFHVTVRPMTEADLDQVMDLEKAIFASPWRRSFFLSDLDRSQGLSVVAEDEGVILGYAVAWGAEETHLANLAVSEVERGKGVGGKLLDEVVAFARRSKAGSMYLEVRVSNTTARKFYAERGFVPTYLRKGYYENGEDAVIMERELDGESQPKSEVRS</sequence>
<dbReference type="CDD" id="cd04301">
    <property type="entry name" value="NAT_SF"/>
    <property type="match status" value="1"/>
</dbReference>
<dbReference type="NCBIfam" id="TIGR01575">
    <property type="entry name" value="rimI"/>
    <property type="match status" value="1"/>
</dbReference>
<dbReference type="AlphaFoldDB" id="A0A938BU49"/>
<evidence type="ECO:0000256" key="3">
    <source>
        <dbReference type="ARBA" id="ARBA00022679"/>
    </source>
</evidence>
<dbReference type="InterPro" id="IPR000182">
    <property type="entry name" value="GNAT_dom"/>
</dbReference>
<protein>
    <submittedName>
        <fullName evidence="6">Ribosomal-protein-alanine N-acetyltransferase</fullName>
    </submittedName>
</protein>
<dbReference type="InterPro" id="IPR016181">
    <property type="entry name" value="Acyl_CoA_acyltransferase"/>
</dbReference>
<evidence type="ECO:0000259" key="5">
    <source>
        <dbReference type="PROSITE" id="PS51186"/>
    </source>
</evidence>